<dbReference type="PANTHER" id="PTHR45947:SF3">
    <property type="entry name" value="SULFOQUINOVOSYL TRANSFERASE SQD2"/>
    <property type="match status" value="1"/>
</dbReference>
<organism evidence="1 2">
    <name type="scientific">Pseudoroseicyclus tamaricis</name>
    <dbReference type="NCBI Taxonomy" id="2705421"/>
    <lineage>
        <taxon>Bacteria</taxon>
        <taxon>Pseudomonadati</taxon>
        <taxon>Pseudomonadota</taxon>
        <taxon>Alphaproteobacteria</taxon>
        <taxon>Rhodobacterales</taxon>
        <taxon>Paracoccaceae</taxon>
        <taxon>Pseudoroseicyclus</taxon>
    </lineage>
</organism>
<dbReference type="InterPro" id="IPR050194">
    <property type="entry name" value="Glycosyltransferase_grp1"/>
</dbReference>
<dbReference type="AlphaFoldDB" id="A0A6B2K3Q8"/>
<keyword evidence="2" id="KW-1185">Reference proteome</keyword>
<dbReference type="CDD" id="cd03801">
    <property type="entry name" value="GT4_PimA-like"/>
    <property type="match status" value="1"/>
</dbReference>
<dbReference type="Proteomes" id="UP000474757">
    <property type="component" value="Unassembled WGS sequence"/>
</dbReference>
<gene>
    <name evidence="1" type="ORF">GZA08_09740</name>
</gene>
<evidence type="ECO:0000313" key="2">
    <source>
        <dbReference type="Proteomes" id="UP000474757"/>
    </source>
</evidence>
<dbReference type="EMBL" id="JAAGAB010000002">
    <property type="protein sequence ID" value="NDV01246.1"/>
    <property type="molecule type" value="Genomic_DNA"/>
</dbReference>
<reference evidence="1 2" key="1">
    <citation type="submission" date="2020-02" db="EMBL/GenBank/DDBJ databases">
        <title>Pseudoroseicyclus tamarix, sp. nov., isolated from offshore sediment of a Tamarix chinensis forest.</title>
        <authorList>
            <person name="Gai Y."/>
        </authorList>
    </citation>
    <scope>NUCLEOTIDE SEQUENCE [LARGE SCALE GENOMIC DNA]</scope>
    <source>
        <strain evidence="1 2">CLL3-39</strain>
    </source>
</reference>
<name>A0A6B2K3Q8_9RHOB</name>
<dbReference type="Pfam" id="PF13692">
    <property type="entry name" value="Glyco_trans_1_4"/>
    <property type="match status" value="1"/>
</dbReference>
<dbReference type="PANTHER" id="PTHR45947">
    <property type="entry name" value="SULFOQUINOVOSYL TRANSFERASE SQD2"/>
    <property type="match status" value="1"/>
</dbReference>
<evidence type="ECO:0000313" key="1">
    <source>
        <dbReference type="EMBL" id="NDV01246.1"/>
    </source>
</evidence>
<dbReference type="Gene3D" id="3.40.50.2000">
    <property type="entry name" value="Glycogen Phosphorylase B"/>
    <property type="match status" value="2"/>
</dbReference>
<comment type="caution">
    <text evidence="1">The sequence shown here is derived from an EMBL/GenBank/DDBJ whole genome shotgun (WGS) entry which is preliminary data.</text>
</comment>
<dbReference type="RefSeq" id="WP_163892773.1">
    <property type="nucleotide sequence ID" value="NZ_JAAFYS010000002.1"/>
</dbReference>
<sequence>MTLPRLRLLHETNPAKYFPALYKLAADDQVTLTGAHRYSVLKEWLRAWRRERVPFGARSRNALADFRFRLSQCSVRDETVVLGFAPWDWRILFYRGLTRHNHVLYHTSWHDWRAEKTPRQPRLAVVRTALQNVWLRFLTDPKVHTIAVTPAVAESLWREWKIAATIIPHAVPELFFEAGASRPSKTNRGLRLLHVGEVSEKKGIGTLLNMMPELAARGVTLSVIGDGPLAPAVQAAGPTVTFHGPIWDRSHLARTMAEHDVLVLLSRRTKGWEELFGIVLVEALAAGLAVIASDHVGPSEVLAQVGNAGLFDEDDTDGIRRRIEALSENPAAAAALHAVQAPAAASYKIGAVSQAWMQQILHENSQLYSRGTSAQPN</sequence>
<protein>
    <submittedName>
        <fullName evidence="1">Glycosyltransferase</fullName>
    </submittedName>
</protein>
<keyword evidence="1" id="KW-0808">Transferase</keyword>
<dbReference type="SUPFAM" id="SSF53756">
    <property type="entry name" value="UDP-Glycosyltransferase/glycogen phosphorylase"/>
    <property type="match status" value="1"/>
</dbReference>
<proteinExistence type="predicted"/>
<dbReference type="GO" id="GO:0016757">
    <property type="term" value="F:glycosyltransferase activity"/>
    <property type="evidence" value="ECO:0007669"/>
    <property type="project" value="TreeGrafter"/>
</dbReference>
<accession>A0A6B2K3Q8</accession>